<reference evidence="1 2" key="1">
    <citation type="submission" date="2020-02" db="EMBL/GenBank/DDBJ databases">
        <title>Whole-genome analyses of novel actinobacteria.</title>
        <authorList>
            <person name="Sahin N."/>
            <person name="Tatar D."/>
        </authorList>
    </citation>
    <scope>NUCLEOTIDE SEQUENCE [LARGE SCALE GENOMIC DNA]</scope>
    <source>
        <strain evidence="1 2">SB3404</strain>
    </source>
</reference>
<name>A0A6G4WXI7_9ACTN</name>
<protein>
    <submittedName>
        <fullName evidence="1">Uncharacterized protein</fullName>
    </submittedName>
</protein>
<evidence type="ECO:0000313" key="1">
    <source>
        <dbReference type="EMBL" id="NGO69327.1"/>
    </source>
</evidence>
<keyword evidence="2" id="KW-1185">Reference proteome</keyword>
<accession>A0A6G4WXI7</accession>
<organism evidence="1 2">
    <name type="scientific">Streptomyces boncukensis</name>
    <dbReference type="NCBI Taxonomy" id="2711219"/>
    <lineage>
        <taxon>Bacteria</taxon>
        <taxon>Bacillati</taxon>
        <taxon>Actinomycetota</taxon>
        <taxon>Actinomycetes</taxon>
        <taxon>Kitasatosporales</taxon>
        <taxon>Streptomycetaceae</taxon>
        <taxon>Streptomyces</taxon>
    </lineage>
</organism>
<sequence>MSRPEVPLRKAPPQTPEGCLVTAIRLPVRVVMFVLVLPVRIAWDALAACGRALHRTALRPAGRVLGTVLGAALGRLWATLIVPAARAAGAALAWLGRELLVRPWSALWRHVLAPAGRRTGAAVGRLLRVLVATPLQWTYAHVLTPLGHALTALAHGVGTGCGLLGRRLLVLPARRVYRKVLTPAGHAAARLARGTLALLAWLGRCLVAVPARALYQYVLVPLARWLLIVPAVALHRHVLTPVGRALAVAAREAAAGIGFAWRAAGRVSRSVFGFLGRLLRALFVTPFVWVWEYAVRPVWRPVARVVRETGLAVRAALVSVWASVRQTRAEIRRALFGGTRTPDRERPLEGRRVP</sequence>
<gene>
    <name evidence="1" type="ORF">G5C65_13380</name>
</gene>
<comment type="caution">
    <text evidence="1">The sequence shown here is derived from an EMBL/GenBank/DDBJ whole genome shotgun (WGS) entry which is preliminary data.</text>
</comment>
<dbReference type="Proteomes" id="UP000477722">
    <property type="component" value="Unassembled WGS sequence"/>
</dbReference>
<dbReference type="EMBL" id="JAAKZZ010000109">
    <property type="protein sequence ID" value="NGO69327.1"/>
    <property type="molecule type" value="Genomic_DNA"/>
</dbReference>
<proteinExistence type="predicted"/>
<dbReference type="AlphaFoldDB" id="A0A6G4WXI7"/>
<evidence type="ECO:0000313" key="2">
    <source>
        <dbReference type="Proteomes" id="UP000477722"/>
    </source>
</evidence>